<feature type="transmembrane region" description="Helical" evidence="9">
    <location>
        <begin position="30"/>
        <end position="46"/>
    </location>
</feature>
<keyword evidence="9" id="KW-0812">Transmembrane</keyword>
<dbReference type="PANTHER" id="PTHR24421">
    <property type="entry name" value="NITRATE/NITRITE SENSOR PROTEIN NARX-RELATED"/>
    <property type="match status" value="1"/>
</dbReference>
<dbReference type="InterPro" id="IPR050482">
    <property type="entry name" value="Sensor_HK_TwoCompSys"/>
</dbReference>
<feature type="domain" description="Histidine kinase/HSP90-like ATPase" evidence="10">
    <location>
        <begin position="272"/>
        <end position="364"/>
    </location>
</feature>
<proteinExistence type="predicted"/>
<gene>
    <name evidence="11" type="ORF">GCM10020369_74670</name>
</gene>
<dbReference type="Proteomes" id="UP001501676">
    <property type="component" value="Unassembled WGS sequence"/>
</dbReference>
<evidence type="ECO:0000256" key="1">
    <source>
        <dbReference type="ARBA" id="ARBA00000085"/>
    </source>
</evidence>
<keyword evidence="5" id="KW-0547">Nucleotide-binding</keyword>
<evidence type="ECO:0000313" key="11">
    <source>
        <dbReference type="EMBL" id="GAA3396785.1"/>
    </source>
</evidence>
<comment type="caution">
    <text evidence="11">The sequence shown here is derived from an EMBL/GenBank/DDBJ whole genome shotgun (WGS) entry which is preliminary data.</text>
</comment>
<keyword evidence="6 11" id="KW-0418">Kinase</keyword>
<comment type="catalytic activity">
    <reaction evidence="1">
        <text>ATP + protein L-histidine = ADP + protein N-phospho-L-histidine.</text>
        <dbReference type="EC" id="2.7.13.3"/>
    </reaction>
</comment>
<dbReference type="PANTHER" id="PTHR24421:SF10">
    <property type="entry name" value="NITRATE_NITRITE SENSOR PROTEIN NARQ"/>
    <property type="match status" value="1"/>
</dbReference>
<evidence type="ECO:0000256" key="8">
    <source>
        <dbReference type="ARBA" id="ARBA00023012"/>
    </source>
</evidence>
<name>A0ABP6T9H2_9ACTN</name>
<dbReference type="Pfam" id="PF23539">
    <property type="entry name" value="DUF7134"/>
    <property type="match status" value="1"/>
</dbReference>
<feature type="transmembrane region" description="Helical" evidence="9">
    <location>
        <begin position="53"/>
        <end position="68"/>
    </location>
</feature>
<dbReference type="EMBL" id="BAAAYN010000060">
    <property type="protein sequence ID" value="GAA3396785.1"/>
    <property type="molecule type" value="Genomic_DNA"/>
</dbReference>
<dbReference type="Gene3D" id="1.20.5.1930">
    <property type="match status" value="1"/>
</dbReference>
<dbReference type="GO" id="GO:0016301">
    <property type="term" value="F:kinase activity"/>
    <property type="evidence" value="ECO:0007669"/>
    <property type="project" value="UniProtKB-KW"/>
</dbReference>
<keyword evidence="3" id="KW-0597">Phosphoprotein</keyword>
<keyword evidence="9" id="KW-0472">Membrane</keyword>
<organism evidence="11 12">
    <name type="scientific">Cryptosporangium minutisporangium</name>
    <dbReference type="NCBI Taxonomy" id="113569"/>
    <lineage>
        <taxon>Bacteria</taxon>
        <taxon>Bacillati</taxon>
        <taxon>Actinomycetota</taxon>
        <taxon>Actinomycetes</taxon>
        <taxon>Cryptosporangiales</taxon>
        <taxon>Cryptosporangiaceae</taxon>
        <taxon>Cryptosporangium</taxon>
    </lineage>
</organism>
<dbReference type="Pfam" id="PF07730">
    <property type="entry name" value="HisKA_3"/>
    <property type="match status" value="1"/>
</dbReference>
<sequence>MLLDGTLAVLTTTVVAVAIAADIGDHRTPGVLAYGIAVALGAVLLARRRFPRLVLTVSAALLITYYVRDYPPIGMPVPLGAALYSAGEAGRSGWAATISVGMLSISTVARLFDDEDPAYLLGYELLVTATAMAAAIALGDGVRSRRLLRAEQRERSRREREAHDRELAGAIQAERLEVARDVHDVVGHTLTVVSLHTDVALEAVDDDPVAARRALENVRTACDTASAELRRTLGMIRSADAPGVAALPALAADLGPGVTVDVPADLGPLPPVVEAAVFRIVQEAVTNARRHAGTAPITVRLRPAGPDVEVEVCDEGAPGVAGSAGGGLGLVGLRERVALLGGRTEIGPRPEGGYRVWAALPVGASRPPAETPPIEAARLVEEAR</sequence>
<keyword evidence="7" id="KW-0067">ATP-binding</keyword>
<evidence type="ECO:0000259" key="10">
    <source>
        <dbReference type="SMART" id="SM00387"/>
    </source>
</evidence>
<evidence type="ECO:0000256" key="2">
    <source>
        <dbReference type="ARBA" id="ARBA00012438"/>
    </source>
</evidence>
<dbReference type="SMART" id="SM00387">
    <property type="entry name" value="HATPase_c"/>
    <property type="match status" value="1"/>
</dbReference>
<evidence type="ECO:0000256" key="3">
    <source>
        <dbReference type="ARBA" id="ARBA00022553"/>
    </source>
</evidence>
<evidence type="ECO:0000256" key="4">
    <source>
        <dbReference type="ARBA" id="ARBA00022679"/>
    </source>
</evidence>
<evidence type="ECO:0000313" key="12">
    <source>
        <dbReference type="Proteomes" id="UP001501676"/>
    </source>
</evidence>
<accession>A0ABP6T9H2</accession>
<protein>
    <recommendedName>
        <fullName evidence="2">histidine kinase</fullName>
        <ecNumber evidence="2">2.7.13.3</ecNumber>
    </recommendedName>
</protein>
<evidence type="ECO:0000256" key="5">
    <source>
        <dbReference type="ARBA" id="ARBA00022741"/>
    </source>
</evidence>
<dbReference type="Pfam" id="PF02518">
    <property type="entry name" value="HATPase_c"/>
    <property type="match status" value="1"/>
</dbReference>
<dbReference type="InterPro" id="IPR003594">
    <property type="entry name" value="HATPase_dom"/>
</dbReference>
<dbReference type="EC" id="2.7.13.3" evidence="2"/>
<dbReference type="InterPro" id="IPR011712">
    <property type="entry name" value="Sig_transdc_His_kin_sub3_dim/P"/>
</dbReference>
<evidence type="ECO:0000256" key="9">
    <source>
        <dbReference type="SAM" id="Phobius"/>
    </source>
</evidence>
<dbReference type="Gene3D" id="3.30.565.10">
    <property type="entry name" value="Histidine kinase-like ATPase, C-terminal domain"/>
    <property type="match status" value="1"/>
</dbReference>
<dbReference type="SUPFAM" id="SSF55874">
    <property type="entry name" value="ATPase domain of HSP90 chaperone/DNA topoisomerase II/histidine kinase"/>
    <property type="match status" value="1"/>
</dbReference>
<keyword evidence="4" id="KW-0808">Transferase</keyword>
<keyword evidence="8" id="KW-0902">Two-component regulatory system</keyword>
<reference evidence="12" key="1">
    <citation type="journal article" date="2019" name="Int. J. Syst. Evol. Microbiol.">
        <title>The Global Catalogue of Microorganisms (GCM) 10K type strain sequencing project: providing services to taxonomists for standard genome sequencing and annotation.</title>
        <authorList>
            <consortium name="The Broad Institute Genomics Platform"/>
            <consortium name="The Broad Institute Genome Sequencing Center for Infectious Disease"/>
            <person name="Wu L."/>
            <person name="Ma J."/>
        </authorList>
    </citation>
    <scope>NUCLEOTIDE SEQUENCE [LARGE SCALE GENOMIC DNA]</scope>
    <source>
        <strain evidence="12">JCM 9458</strain>
    </source>
</reference>
<evidence type="ECO:0000256" key="7">
    <source>
        <dbReference type="ARBA" id="ARBA00022840"/>
    </source>
</evidence>
<dbReference type="CDD" id="cd16917">
    <property type="entry name" value="HATPase_UhpB-NarQ-NarX-like"/>
    <property type="match status" value="1"/>
</dbReference>
<feature type="transmembrane region" description="Helical" evidence="9">
    <location>
        <begin position="120"/>
        <end position="139"/>
    </location>
</feature>
<keyword evidence="12" id="KW-1185">Reference proteome</keyword>
<keyword evidence="9" id="KW-1133">Transmembrane helix</keyword>
<evidence type="ECO:0000256" key="6">
    <source>
        <dbReference type="ARBA" id="ARBA00022777"/>
    </source>
</evidence>
<dbReference type="InterPro" id="IPR055558">
    <property type="entry name" value="DUF7134"/>
</dbReference>
<dbReference type="InterPro" id="IPR036890">
    <property type="entry name" value="HATPase_C_sf"/>
</dbReference>